<evidence type="ECO:0000259" key="7">
    <source>
        <dbReference type="Pfam" id="PF13086"/>
    </source>
</evidence>
<dbReference type="PANTHER" id="PTHR43788">
    <property type="entry name" value="DNA2/NAM7 HELICASE FAMILY MEMBER"/>
    <property type="match status" value="1"/>
</dbReference>
<dbReference type="Proteomes" id="UP000192486">
    <property type="component" value="Chromosome"/>
</dbReference>
<keyword evidence="6" id="KW-0175">Coiled coil</keyword>
<feature type="domain" description="DNA2/NAM7 helicase helicase" evidence="7">
    <location>
        <begin position="308"/>
        <end position="523"/>
    </location>
</feature>
<evidence type="ECO:0000256" key="1">
    <source>
        <dbReference type="ARBA" id="ARBA00007913"/>
    </source>
</evidence>
<dbReference type="InterPro" id="IPR047187">
    <property type="entry name" value="SF1_C_Upf1"/>
</dbReference>
<evidence type="ECO:0008006" key="11">
    <source>
        <dbReference type="Google" id="ProtNLM"/>
    </source>
</evidence>
<dbReference type="InterPro" id="IPR050534">
    <property type="entry name" value="Coronavir_polyprotein_1ab"/>
</dbReference>
<feature type="coiled-coil region" evidence="6">
    <location>
        <begin position="490"/>
        <end position="564"/>
    </location>
</feature>
<dbReference type="SUPFAM" id="SSF52540">
    <property type="entry name" value="P-loop containing nucleoside triphosphate hydrolases"/>
    <property type="match status" value="1"/>
</dbReference>
<reference evidence="9 10" key="1">
    <citation type="submission" date="2016-04" db="EMBL/GenBank/DDBJ databases">
        <title>Comparative Genomics and Epigenetics of Sporosarcina ureae.</title>
        <authorList>
            <person name="Oliver A.S."/>
            <person name="Cooper K.K."/>
        </authorList>
    </citation>
    <scope>NUCLEOTIDE SEQUENCE [LARGE SCALE GENOMIC DNA]</scope>
    <source>
        <strain evidence="9 10">S204</strain>
    </source>
</reference>
<feature type="domain" description="DNA2/NAM7 helicase helicase" evidence="7">
    <location>
        <begin position="861"/>
        <end position="1004"/>
    </location>
</feature>
<sequence length="1282" mass="148907">MNVLKSKEMILCSLEITKNARKGLEQWFLSEEAFVSSESAFDIHIEKKPENRMGNQSYALFFDPHTNKKFAKEVQQRVAVMECVLKPDGLLATGFHVRGAREPVQTNRRLHTAIKFRLHRAGVALPIEFYTKLRQLPIAEERSEYVKKRIESWEGYLQIAEKNADVADISCTFSQASFTSDFTKVRLQCKDLQTKNWKQLRGFSVKMNELSTEIGQIVDAQKGQKIIVVELNQRFQKKARSEQWLPTRNKSLVLTNFAELSQIRRLRKGFKDLQDGLAANANLEKVLFEERPVVQITNKQPQLEFHNNLNEFQQEAVSGAMKAHDLFVVQGPPGTGKTTVISEICYQNVKAGLRTLVASQSNLAVDNALGRLLTDPATRILRYGRSESIEEEGKRFMEENVALHWKNETIETVQATRAVYRTKDIELQKRADQLSEQIQQNAQLKIALTGQLQIQNVVREKLKKLKSEYFSRKSLLDQSVRRLSQKQQGIEQTEIDLEQRVKEIAELRKQLNSEPNKEELSVRIEELLKEQQLLRETQVYINWLAELQSNTEAQQEIMEEYKTLPDHEQMLQSTHRDVMSQTKMKDIQMTLAKNQIELPIHITLRNNDLQRIIKSIESGEYSYEFQEWKELHDRFQTAINKTHSLLQTHRYPVETITKRSTENFTTIQEMHEMIDRLGKFLINPTTKKVLQNKEISSAKTEVLQKIAQGISLFYGKEEIVRAKGMDLQQQKVHSVKEVFAEVKHEILRFLQQELQETQATLQRKEEQKQHLQSKQIELENQIKAWLQTNEPPEKQWEENQLTQEIKQLETKIMECRQQIKNVTQLTASITTSELKCSQARQLLEQEKVEVLAVEQKTLQLQEEQHQRQQEIEELAVQLKPDIKEQLEKVEIVLAQAEPQLAEVVKEQQQLPILQELQAQWEELLRDANDYDLDEIRKLYIDHANVIGTTCVASASKKFMEEYPVFDVVIIDEVSKATPPELLLPMLKGKKIILVGDHHQLPPLVGQETMDELVDQQKDPEVQREMKKLLNESLFERLFRTLPKQNKTMLSIQYRMHEKIMETIAPFYKNGDYQLQCGLPNSDELRDHLLESRKITRKDHLLWLDTPNTPSFFENQVKGGTSRFNEAELTIIQDTLQDIEQATEKAKKDGLMMPDEKKSVGVISFYGEQVKRIDRLIQQEIRPQQLHCRTGSVDKFQGMEMDIIILSFVRNHGEKNGDIGFAKDYRRLNVALSRARELLIIVGSSEMFTIKTKNASTRDMYKQLREVVEHQGGLRKIEQIQGG</sequence>
<evidence type="ECO:0000313" key="10">
    <source>
        <dbReference type="Proteomes" id="UP000192486"/>
    </source>
</evidence>
<dbReference type="Pfam" id="PF13086">
    <property type="entry name" value="AAA_11"/>
    <property type="match status" value="2"/>
</dbReference>
<dbReference type="InterPro" id="IPR027417">
    <property type="entry name" value="P-loop_NTPase"/>
</dbReference>
<dbReference type="RefSeq" id="WP_029054928.1">
    <property type="nucleotide sequence ID" value="NZ_CP015108.1"/>
</dbReference>
<keyword evidence="3" id="KW-0378">Hydrolase</keyword>
<gene>
    <name evidence="9" type="ORF">SporoS204_06360</name>
</gene>
<evidence type="ECO:0000256" key="2">
    <source>
        <dbReference type="ARBA" id="ARBA00022741"/>
    </source>
</evidence>
<dbReference type="InterPro" id="IPR041679">
    <property type="entry name" value="DNA2/NAM7-like_C"/>
</dbReference>
<feature type="domain" description="DNA2/NAM7 helicase-like C-terminal" evidence="8">
    <location>
        <begin position="1029"/>
        <end position="1244"/>
    </location>
</feature>
<feature type="coiled-coil region" evidence="6">
    <location>
        <begin position="747"/>
        <end position="873"/>
    </location>
</feature>
<evidence type="ECO:0000256" key="4">
    <source>
        <dbReference type="ARBA" id="ARBA00022806"/>
    </source>
</evidence>
<evidence type="ECO:0000259" key="8">
    <source>
        <dbReference type="Pfam" id="PF13087"/>
    </source>
</evidence>
<accession>A0ABN4YX94</accession>
<comment type="similarity">
    <text evidence="1">Belongs to the DNA2/NAM7 helicase family.</text>
</comment>
<keyword evidence="4" id="KW-0347">Helicase</keyword>
<evidence type="ECO:0000256" key="3">
    <source>
        <dbReference type="ARBA" id="ARBA00022801"/>
    </source>
</evidence>
<dbReference type="PANTHER" id="PTHR43788:SF8">
    <property type="entry name" value="DNA-BINDING PROTEIN SMUBP-2"/>
    <property type="match status" value="1"/>
</dbReference>
<protein>
    <recommendedName>
        <fullName evidence="11">DNA helicase</fullName>
    </recommendedName>
</protein>
<keyword evidence="10" id="KW-1185">Reference proteome</keyword>
<organism evidence="9 10">
    <name type="scientific">Sporosarcina ureae</name>
    <dbReference type="NCBI Taxonomy" id="1571"/>
    <lineage>
        <taxon>Bacteria</taxon>
        <taxon>Bacillati</taxon>
        <taxon>Bacillota</taxon>
        <taxon>Bacilli</taxon>
        <taxon>Bacillales</taxon>
        <taxon>Caryophanaceae</taxon>
        <taxon>Sporosarcina</taxon>
    </lineage>
</organism>
<evidence type="ECO:0000256" key="6">
    <source>
        <dbReference type="SAM" id="Coils"/>
    </source>
</evidence>
<dbReference type="Pfam" id="PF13087">
    <property type="entry name" value="AAA_12"/>
    <property type="match status" value="1"/>
</dbReference>
<dbReference type="InterPro" id="IPR041677">
    <property type="entry name" value="DNA2/NAM7_AAA_11"/>
</dbReference>
<keyword evidence="2" id="KW-0547">Nucleotide-binding</keyword>
<keyword evidence="5" id="KW-0067">ATP-binding</keyword>
<dbReference type="EMBL" id="CP015108">
    <property type="protein sequence ID" value="ARF13798.1"/>
    <property type="molecule type" value="Genomic_DNA"/>
</dbReference>
<dbReference type="CDD" id="cd17934">
    <property type="entry name" value="DEXXQc_Upf1-like"/>
    <property type="match status" value="1"/>
</dbReference>
<name>A0ABN4YX94_SPOUR</name>
<proteinExistence type="inferred from homology"/>
<evidence type="ECO:0000256" key="5">
    <source>
        <dbReference type="ARBA" id="ARBA00022840"/>
    </source>
</evidence>
<evidence type="ECO:0000313" key="9">
    <source>
        <dbReference type="EMBL" id="ARF13798.1"/>
    </source>
</evidence>
<dbReference type="Gene3D" id="3.40.50.300">
    <property type="entry name" value="P-loop containing nucleotide triphosphate hydrolases"/>
    <property type="match status" value="3"/>
</dbReference>
<dbReference type="CDD" id="cd18808">
    <property type="entry name" value="SF1_C_Upf1"/>
    <property type="match status" value="1"/>
</dbReference>